<evidence type="ECO:0000313" key="3">
    <source>
        <dbReference type="Proteomes" id="UP000291838"/>
    </source>
</evidence>
<comment type="caution">
    <text evidence="2">The sequence shown here is derived from an EMBL/GenBank/DDBJ whole genome shotgun (WGS) entry which is preliminary data.</text>
</comment>
<dbReference type="OrthoDB" id="242138at2"/>
<dbReference type="RefSeq" id="WP_129479296.1">
    <property type="nucleotide sequence ID" value="NZ_SDWS01000013.1"/>
</dbReference>
<evidence type="ECO:0000313" key="2">
    <source>
        <dbReference type="EMBL" id="RYB88540.1"/>
    </source>
</evidence>
<keyword evidence="3" id="KW-1185">Reference proteome</keyword>
<dbReference type="Pfam" id="PF18845">
    <property type="entry name" value="baeRF_family3"/>
    <property type="match status" value="1"/>
</dbReference>
<proteinExistence type="predicted"/>
<dbReference type="EMBL" id="SDWS01000013">
    <property type="protein sequence ID" value="RYB88540.1"/>
    <property type="molecule type" value="Genomic_DNA"/>
</dbReference>
<dbReference type="AlphaFoldDB" id="A0A4Q2RIL8"/>
<evidence type="ECO:0000256" key="1">
    <source>
        <dbReference type="SAM" id="MobiDB-lite"/>
    </source>
</evidence>
<sequence length="383" mass="41985">MSVPMNVPMNVPSLPPNQPSAAQTKELLLTSTITATHPVSANAVLVLQSMTSYPSVSLLMPTRPGRLTPDQAARLSTLRDSVARRLRREEATSADRLLAELDTLIATAGEMTLDQALALYVNEHHTQLVVLPVEVEERAVVDPTFATRDLVRALHRTPRHVVLALSTQEARLFDSQHGVLRPADSTKFPMKPRNDTRRNESAEGFLNRVDQALGAHLRLRPAPVVLVAAEPTLSRFAQSSTNLARLAGKVAGHHVTSPLAEVAAVVAPHIERYLASREQEALTLLDQRLGQNRAVLGLESVWLASRWERPEMLAVEDDFFFPARISPDGDSIQAADDVEHPDVIDDVVDELVEQVLARGAWVALVGPGTIPDNQRIALTTRQR</sequence>
<organism evidence="2 3">
    <name type="scientific">Nocardioides glacieisoli</name>
    <dbReference type="NCBI Taxonomy" id="1168730"/>
    <lineage>
        <taxon>Bacteria</taxon>
        <taxon>Bacillati</taxon>
        <taxon>Actinomycetota</taxon>
        <taxon>Actinomycetes</taxon>
        <taxon>Propionibacteriales</taxon>
        <taxon>Nocardioidaceae</taxon>
        <taxon>Nocardioides</taxon>
    </lineage>
</organism>
<dbReference type="InterPro" id="IPR041289">
    <property type="entry name" value="Bact_RF_family3"/>
</dbReference>
<feature type="region of interest" description="Disordered" evidence="1">
    <location>
        <begin position="1"/>
        <end position="20"/>
    </location>
</feature>
<accession>A0A4Q2RIL8</accession>
<reference evidence="2 3" key="1">
    <citation type="submission" date="2019-01" db="EMBL/GenBank/DDBJ databases">
        <title>Novel species of Nocardioides.</title>
        <authorList>
            <person name="Liu Q."/>
            <person name="Xin Y.-H."/>
        </authorList>
    </citation>
    <scope>NUCLEOTIDE SEQUENCE [LARGE SCALE GENOMIC DNA]</scope>
    <source>
        <strain evidence="2 3">HLT3-15</strain>
    </source>
</reference>
<protein>
    <submittedName>
        <fullName evidence="2">Uncharacterized protein</fullName>
    </submittedName>
</protein>
<name>A0A4Q2RIL8_9ACTN</name>
<gene>
    <name evidence="2" type="ORF">EUA06_20625</name>
</gene>
<dbReference type="Proteomes" id="UP000291838">
    <property type="component" value="Unassembled WGS sequence"/>
</dbReference>